<dbReference type="GO" id="GO:0046872">
    <property type="term" value="F:metal ion binding"/>
    <property type="evidence" value="ECO:0007669"/>
    <property type="project" value="UniProtKB-KW"/>
</dbReference>
<reference evidence="5" key="1">
    <citation type="submission" date="2018-08" db="EMBL/GenBank/DDBJ databases">
        <authorList>
            <person name="Rossello M."/>
        </authorList>
    </citation>
    <scope>NUCLEOTIDE SEQUENCE [LARGE SCALE GENOMIC DNA]</scope>
    <source>
        <strain evidence="5">cv. Chinese Spring</strain>
    </source>
</reference>
<dbReference type="InterPro" id="IPR026992">
    <property type="entry name" value="DIOX_N"/>
</dbReference>
<dbReference type="SUPFAM" id="SSF51197">
    <property type="entry name" value="Clavaminate synthase-like"/>
    <property type="match status" value="1"/>
</dbReference>
<dbReference type="Gene3D" id="2.60.120.330">
    <property type="entry name" value="B-lactam Antibiotic, Isopenicillin N Synthase, Chain"/>
    <property type="match status" value="1"/>
</dbReference>
<evidence type="ECO:0000259" key="4">
    <source>
        <dbReference type="Pfam" id="PF14226"/>
    </source>
</evidence>
<dbReference type="PANTHER" id="PTHR47991">
    <property type="entry name" value="OXOGLUTARATE/IRON-DEPENDENT DIOXYGENASE"/>
    <property type="match status" value="1"/>
</dbReference>
<dbReference type="STRING" id="4565.A0A3B6QKE4"/>
<dbReference type="SMR" id="A0A3B6QKE4"/>
<name>A0A3B6QKE4_WHEAT</name>
<dbReference type="OMA" id="EANTEHV"/>
<dbReference type="Gramene" id="TraesRN6D0100879100.1">
    <property type="protein sequence ID" value="TraesRN6D0100879100.1"/>
    <property type="gene ID" value="TraesRN6D0100879100"/>
</dbReference>
<dbReference type="Gramene" id="TraesCS6D03G0830500.1">
    <property type="protein sequence ID" value="TraesCS6D03G0830500.1.CDS"/>
    <property type="gene ID" value="TraesCS6D03G0830500"/>
</dbReference>
<feature type="domain" description="Non-haem dioxygenase N-terminal" evidence="4">
    <location>
        <begin position="51"/>
        <end position="162"/>
    </location>
</feature>
<reference evidence="5" key="2">
    <citation type="submission" date="2018-10" db="UniProtKB">
        <authorList>
            <consortium name="EnsemblPlants"/>
        </authorList>
    </citation>
    <scope>IDENTIFICATION</scope>
</reference>
<protein>
    <recommendedName>
        <fullName evidence="4">Non-haem dioxygenase N-terminal domain-containing protein</fullName>
    </recommendedName>
</protein>
<keyword evidence="3" id="KW-0408">Iron</keyword>
<keyword evidence="6" id="KW-1185">Reference proteome</keyword>
<dbReference type="AlphaFoldDB" id="A0A3B6QKE4"/>
<evidence type="ECO:0000313" key="6">
    <source>
        <dbReference type="Proteomes" id="UP000019116"/>
    </source>
</evidence>
<accession>A0A3B6QKE4</accession>
<dbReference type="GO" id="GO:0016491">
    <property type="term" value="F:oxidoreductase activity"/>
    <property type="evidence" value="ECO:0007669"/>
    <property type="project" value="UniProtKB-KW"/>
</dbReference>
<sequence>MASYDQQFKVLEVPPIVQELVGAGVQEPPSQYVHPEQDRPTAVISEMPDPIPIIDLSRLSAGSAEEFDKLRSALKNLDLSLAVGHGMEPSFLAEAMKATREFFNLPLEEKQKYSNIVDGVKLGMYGYGNDMVVKENQVLDWNDRLNLLVEPESLRTYRLWPTQSPFFQRHSV</sequence>
<dbReference type="InterPro" id="IPR050295">
    <property type="entry name" value="Plant_2OG-oxidoreductases"/>
</dbReference>
<keyword evidence="2" id="KW-0560">Oxidoreductase</keyword>
<dbReference type="InterPro" id="IPR027443">
    <property type="entry name" value="IPNS-like_sf"/>
</dbReference>
<evidence type="ECO:0000313" key="5">
    <source>
        <dbReference type="EnsemblPlants" id="TraesCS6D02G359400.1"/>
    </source>
</evidence>
<dbReference type="Gramene" id="TraesCS6D02G359400.1">
    <property type="protein sequence ID" value="TraesCS6D02G359400.1"/>
    <property type="gene ID" value="TraesCS6D02G359400"/>
</dbReference>
<evidence type="ECO:0000256" key="3">
    <source>
        <dbReference type="ARBA" id="ARBA00023004"/>
    </source>
</evidence>
<evidence type="ECO:0000256" key="1">
    <source>
        <dbReference type="ARBA" id="ARBA00022723"/>
    </source>
</evidence>
<dbReference type="Pfam" id="PF14226">
    <property type="entry name" value="DIOX_N"/>
    <property type="match status" value="1"/>
</dbReference>
<dbReference type="EnsemblPlants" id="TraesCS6D02G359400.1">
    <property type="protein sequence ID" value="TraesCS6D02G359400.1"/>
    <property type="gene ID" value="TraesCS6D02G359400"/>
</dbReference>
<evidence type="ECO:0000256" key="2">
    <source>
        <dbReference type="ARBA" id="ARBA00023002"/>
    </source>
</evidence>
<keyword evidence="1" id="KW-0479">Metal-binding</keyword>
<dbReference type="Proteomes" id="UP000019116">
    <property type="component" value="Chromosome 6D"/>
</dbReference>
<dbReference type="OrthoDB" id="691487at2759"/>
<proteinExistence type="predicted"/>
<organism evidence="5">
    <name type="scientific">Triticum aestivum</name>
    <name type="common">Wheat</name>
    <dbReference type="NCBI Taxonomy" id="4565"/>
    <lineage>
        <taxon>Eukaryota</taxon>
        <taxon>Viridiplantae</taxon>
        <taxon>Streptophyta</taxon>
        <taxon>Embryophyta</taxon>
        <taxon>Tracheophyta</taxon>
        <taxon>Spermatophyta</taxon>
        <taxon>Magnoliopsida</taxon>
        <taxon>Liliopsida</taxon>
        <taxon>Poales</taxon>
        <taxon>Poaceae</taxon>
        <taxon>BOP clade</taxon>
        <taxon>Pooideae</taxon>
        <taxon>Triticodae</taxon>
        <taxon>Triticeae</taxon>
        <taxon>Triticinae</taxon>
        <taxon>Triticum</taxon>
    </lineage>
</organism>